<evidence type="ECO:0000313" key="3">
    <source>
        <dbReference type="Proteomes" id="UP000001844"/>
    </source>
</evidence>
<dbReference type="HOGENOM" id="CLU_049033_1_0_6"/>
<evidence type="ECO:0000256" key="1">
    <source>
        <dbReference type="SAM" id="Phobius"/>
    </source>
</evidence>
<dbReference type="Proteomes" id="UP000001844">
    <property type="component" value="Chromosome"/>
</dbReference>
<dbReference type="InterPro" id="IPR007813">
    <property type="entry name" value="PilN"/>
</dbReference>
<keyword evidence="1" id="KW-0812">Transmembrane</keyword>
<dbReference type="InterPro" id="IPR043129">
    <property type="entry name" value="ATPase_NBD"/>
</dbReference>
<proteinExistence type="predicted"/>
<accession>D5C286</accession>
<dbReference type="Gene3D" id="3.30.420.40">
    <property type="match status" value="1"/>
</dbReference>
<name>D5C286_NITHN</name>
<dbReference type="eggNOG" id="COG3166">
    <property type="taxonomic scope" value="Bacteria"/>
</dbReference>
<dbReference type="InterPro" id="IPR052534">
    <property type="entry name" value="Extracell_DNA_Util/SecSys_Comp"/>
</dbReference>
<dbReference type="Pfam" id="PF05137">
    <property type="entry name" value="PilN"/>
    <property type="match status" value="1"/>
</dbReference>
<dbReference type="KEGG" id="nhl:Nhal_3651"/>
<keyword evidence="1" id="KW-0472">Membrane</keyword>
<gene>
    <name evidence="2" type="ordered locus">Nhal_3651</name>
</gene>
<dbReference type="PANTHER" id="PTHR40278">
    <property type="entry name" value="DNA UTILIZATION PROTEIN HOFN"/>
    <property type="match status" value="1"/>
</dbReference>
<dbReference type="STRING" id="472759.Nhal_3651"/>
<reference evidence="3" key="1">
    <citation type="submission" date="2010-04" db="EMBL/GenBank/DDBJ databases">
        <title>Complete genome sequence of Nitrosococcus halophilus Nc4, a salt-adapted, aerobic obligate ammonia-oxidizing sulfur purple bacterium.</title>
        <authorList>
            <consortium name="US DOE Joint Genome Institute"/>
            <person name="Campbell M.A."/>
            <person name="Malfatti S.A."/>
            <person name="Chain P.S.G."/>
            <person name="Heidelberg J.F."/>
            <person name="Ward B.B."/>
            <person name="Klotz M.G."/>
        </authorList>
    </citation>
    <scope>NUCLEOTIDE SEQUENCE [LARGE SCALE GENOMIC DNA]</scope>
    <source>
        <strain evidence="3">Nc4</strain>
    </source>
</reference>
<dbReference type="eggNOG" id="COG4972">
    <property type="taxonomic scope" value="Bacteria"/>
</dbReference>
<keyword evidence="1" id="KW-1133">Transmembrane helix</keyword>
<keyword evidence="3" id="KW-1185">Reference proteome</keyword>
<dbReference type="EMBL" id="CP001798">
    <property type="protein sequence ID" value="ADE16674.1"/>
    <property type="molecule type" value="Genomic_DNA"/>
</dbReference>
<organism evidence="2 3">
    <name type="scientific">Nitrosococcus halophilus (strain Nc4)</name>
    <dbReference type="NCBI Taxonomy" id="472759"/>
    <lineage>
        <taxon>Bacteria</taxon>
        <taxon>Pseudomonadati</taxon>
        <taxon>Pseudomonadota</taxon>
        <taxon>Gammaproteobacteria</taxon>
        <taxon>Chromatiales</taxon>
        <taxon>Chromatiaceae</taxon>
        <taxon>Nitrosococcus</taxon>
    </lineage>
</organism>
<dbReference type="SUPFAM" id="SSF53067">
    <property type="entry name" value="Actin-like ATPase domain"/>
    <property type="match status" value="1"/>
</dbReference>
<evidence type="ECO:0000313" key="2">
    <source>
        <dbReference type="EMBL" id="ADE16674.1"/>
    </source>
</evidence>
<dbReference type="PANTHER" id="PTHR40278:SF1">
    <property type="entry name" value="DNA UTILIZATION PROTEIN HOFN"/>
    <property type="match status" value="1"/>
</dbReference>
<dbReference type="AlphaFoldDB" id="D5C286"/>
<protein>
    <submittedName>
        <fullName evidence="2">Fimbrial assembly family protein</fullName>
    </submittedName>
</protein>
<sequence>MGAQALSKNLLSSLNISGFLSWWREGLLCCLPGGVRQLFWRETTRLVLEPQGNGVRVHRERGESREELGFFSGVEWGDESLVGKDKVLVFRLPPEQTLSKPITLPLAAEENLRQVLAFEMERHTPFATNQVYYDFEVIKRSLETRHLTVRLVVVPRRILDEWLERLSHWALQPTMVDVAGVGTGRINLLPEEKRPSRSRALPRINMALSLLFMVCAGAAILFPLWQERTVVIDLMSKVSAAQQKAEAVITIRQRLEEAIEASEFLVKEKEQYPSAVEFLYELTRILPDGIWLQQLDFTRGKIEVRGEATEASALISILEASPYFQNVQFRSPVTTNARTGRDRFHITAQLPKLESLPL</sequence>
<dbReference type="Gene3D" id="3.30.1490.300">
    <property type="match status" value="1"/>
</dbReference>
<feature type="transmembrane region" description="Helical" evidence="1">
    <location>
        <begin position="204"/>
        <end position="225"/>
    </location>
</feature>